<keyword evidence="1" id="KW-0175">Coiled coil</keyword>
<dbReference type="AlphaFoldDB" id="A0A0F9LP70"/>
<organism evidence="2">
    <name type="scientific">marine sediment metagenome</name>
    <dbReference type="NCBI Taxonomy" id="412755"/>
    <lineage>
        <taxon>unclassified sequences</taxon>
        <taxon>metagenomes</taxon>
        <taxon>ecological metagenomes</taxon>
    </lineage>
</organism>
<comment type="caution">
    <text evidence="2">The sequence shown here is derived from an EMBL/GenBank/DDBJ whole genome shotgun (WGS) entry which is preliminary data.</text>
</comment>
<gene>
    <name evidence="2" type="ORF">LCGC14_1190640</name>
</gene>
<evidence type="ECO:0000256" key="1">
    <source>
        <dbReference type="SAM" id="Coils"/>
    </source>
</evidence>
<name>A0A0F9LP70_9ZZZZ</name>
<reference evidence="2" key="1">
    <citation type="journal article" date="2015" name="Nature">
        <title>Complex archaea that bridge the gap between prokaryotes and eukaryotes.</title>
        <authorList>
            <person name="Spang A."/>
            <person name="Saw J.H."/>
            <person name="Jorgensen S.L."/>
            <person name="Zaremba-Niedzwiedzka K."/>
            <person name="Martijn J."/>
            <person name="Lind A.E."/>
            <person name="van Eijk R."/>
            <person name="Schleper C."/>
            <person name="Guy L."/>
            <person name="Ettema T.J."/>
        </authorList>
    </citation>
    <scope>NUCLEOTIDE SEQUENCE</scope>
</reference>
<feature type="coiled-coil region" evidence="1">
    <location>
        <begin position="14"/>
        <end position="41"/>
    </location>
</feature>
<evidence type="ECO:0000313" key="2">
    <source>
        <dbReference type="EMBL" id="KKM95188.1"/>
    </source>
</evidence>
<sequence>MTVKDLKLIAFSRRDALNNDLAQIKNKLNEIRIKIENRERTVKGLPQELIELQDKIAETNQRMTLTNSISDRLRFRRRIRRLTANFRELRQELNDQRVAMQREIKIRKKIKHEIFDITCNVFYYTCLVGCLDEVNGEELIEAITKVLDRCGGIPKLREISQGVVDLASFGTTVYVKAKVRELERSPPEDLAVLDNMIERNREYQRNPNITKDFSRILLRYLDGITMLRHPGVASGIEIIENYKQHNPLWWFENYLIVLDMWQHLRLKFEPISQELDDIVLVFNSMVEELQKWEQDNKSRWILIRCGELESLIIEKSRIYPELNVFFNPVRFHRQANGE</sequence>
<feature type="coiled-coil region" evidence="1">
    <location>
        <begin position="72"/>
        <end position="99"/>
    </location>
</feature>
<accession>A0A0F9LP70</accession>
<dbReference type="EMBL" id="LAZR01006041">
    <property type="protein sequence ID" value="KKM95188.1"/>
    <property type="molecule type" value="Genomic_DNA"/>
</dbReference>
<proteinExistence type="predicted"/>
<protein>
    <submittedName>
        <fullName evidence="2">Uncharacterized protein</fullName>
    </submittedName>
</protein>